<dbReference type="STRING" id="1356854.N007_05955"/>
<dbReference type="Proteomes" id="UP000829401">
    <property type="component" value="Chromosome"/>
</dbReference>
<dbReference type="EMBL" id="CP080467">
    <property type="protein sequence ID" value="UNO48568.1"/>
    <property type="molecule type" value="Genomic_DNA"/>
</dbReference>
<organism evidence="2 3">
    <name type="scientific">Alicyclobacillus acidoterrestris (strain ATCC 49025 / DSM 3922 / CIP 106132 / NCIMB 13137 / GD3B)</name>
    <dbReference type="NCBI Taxonomy" id="1356854"/>
    <lineage>
        <taxon>Bacteria</taxon>
        <taxon>Bacillati</taxon>
        <taxon>Bacillota</taxon>
        <taxon>Bacilli</taxon>
        <taxon>Bacillales</taxon>
        <taxon>Alicyclobacillaceae</taxon>
        <taxon>Alicyclobacillus</taxon>
    </lineage>
</organism>
<dbReference type="OrthoDB" id="2375327at2"/>
<feature type="region of interest" description="Disordered" evidence="1">
    <location>
        <begin position="35"/>
        <end position="73"/>
    </location>
</feature>
<dbReference type="RefSeq" id="WP_021296233.1">
    <property type="nucleotide sequence ID" value="NZ_AURB01000125.1"/>
</dbReference>
<name>T0BTS6_ALIAG</name>
<sequence length="318" mass="33408">MRSPLLLSAGLVTTLVSSVFSVHIVQADASWQGFPQHTHTSSSNADTKPNHNHRGTGMGPSHQVPGGSTKNPVTDLNQIVTQFQQAIAQYEQDTNGHGNVTSPAASGHSRSSGPLSQSRGTTAPGKGNVSGNHSGMRTESRTNTSVSVASSNSSHTVTQTKSGETSKQAQTFSKTAGIYAGKSQSSATSTKDNIADKLATQLNDYAKATALDEKQQANLKQSLNTYTSALRVALAKRPTPELTADETSVANALALLQSAIHLQSDIGTAQTTLQTKANQKDKAAMLTILTEMTEHETQKAEDLEQAATMLSHAASDLT</sequence>
<protein>
    <submittedName>
        <fullName evidence="2">Uncharacterized protein</fullName>
    </submittedName>
</protein>
<dbReference type="AlphaFoldDB" id="T0BTS6"/>
<evidence type="ECO:0000256" key="1">
    <source>
        <dbReference type="SAM" id="MobiDB-lite"/>
    </source>
</evidence>
<feature type="compositionally biased region" description="Polar residues" evidence="1">
    <location>
        <begin position="93"/>
        <end position="121"/>
    </location>
</feature>
<reference evidence="3" key="1">
    <citation type="journal article" date="2022" name="G3 (Bethesda)">
        <title>Unveiling the complete genome sequence of Alicyclobacillus acidoterrestris DSM 3922T, a taint-producing strain.</title>
        <authorList>
            <person name="Leonardo I.C."/>
            <person name="Barreto Crespo M.T."/>
            <person name="Gaspar F.B."/>
        </authorList>
    </citation>
    <scope>NUCLEOTIDE SEQUENCE [LARGE SCALE GENOMIC DNA]</scope>
    <source>
        <strain evidence="3">DSM 3922</strain>
    </source>
</reference>
<feature type="compositionally biased region" description="Polar residues" evidence="1">
    <location>
        <begin position="159"/>
        <end position="170"/>
    </location>
</feature>
<accession>A0A9E6ZGY4</accession>
<feature type="compositionally biased region" description="Low complexity" evidence="1">
    <location>
        <begin position="141"/>
        <end position="158"/>
    </location>
</feature>
<keyword evidence="3" id="KW-1185">Reference proteome</keyword>
<feature type="compositionally biased region" description="Polar residues" evidence="1">
    <location>
        <begin position="35"/>
        <end position="47"/>
    </location>
</feature>
<accession>T0BTS6</accession>
<evidence type="ECO:0000313" key="3">
    <source>
        <dbReference type="Proteomes" id="UP000829401"/>
    </source>
</evidence>
<feature type="region of interest" description="Disordered" evidence="1">
    <location>
        <begin position="93"/>
        <end position="170"/>
    </location>
</feature>
<evidence type="ECO:0000313" key="2">
    <source>
        <dbReference type="EMBL" id="UNO48568.1"/>
    </source>
</evidence>
<proteinExistence type="predicted"/>
<dbReference type="KEGG" id="aaco:K1I37_18190"/>
<gene>
    <name evidence="2" type="ORF">K1I37_18190</name>
</gene>